<sequence>MSSATTLAKQDFSVRQDGDADVPVGFPQYRDAVSRAVVALDVQSSIPDTFKGLVNAATTGDIHLLDVDADQHSVHRTQGLIARSPKHYLKFSVIERGSGMVVQDGRETRVGAGDLIVYDTERPYSLLFDDHMRMSVVMFPRDLLEIPQSALAQVTAQRLGSDSGAGALVGRYIGGLARELGTLEPHASRRLVRAALDMVGTVIETAVGTRASDHGHDALMRRILDHIDENLVSPELTPASIASVHFISLRHLHGLFAEQGTTVSTVIRTRRLERAYDSLVDPRQAGRLVSSIAFDAGFADPAHFSRTFRAHFGQAPSDVRKAA</sequence>
<dbReference type="RefSeq" id="WP_301130069.1">
    <property type="nucleotide sequence ID" value="NZ_JAUHPV010000010.1"/>
</dbReference>
<dbReference type="EMBL" id="JAUHPV010000010">
    <property type="protein sequence ID" value="MDN4474016.1"/>
    <property type="molecule type" value="Genomic_DNA"/>
</dbReference>
<keyword evidence="3" id="KW-0804">Transcription</keyword>
<dbReference type="InterPro" id="IPR018060">
    <property type="entry name" value="HTH_AraC"/>
</dbReference>
<dbReference type="SMART" id="SM00342">
    <property type="entry name" value="HTH_ARAC"/>
    <property type="match status" value="1"/>
</dbReference>
<dbReference type="Pfam" id="PF14525">
    <property type="entry name" value="AraC_binding_2"/>
    <property type="match status" value="1"/>
</dbReference>
<evidence type="ECO:0000313" key="6">
    <source>
        <dbReference type="Proteomes" id="UP001172738"/>
    </source>
</evidence>
<protein>
    <submittedName>
        <fullName evidence="5">Helix-turn-helix domain-containing protein</fullName>
    </submittedName>
</protein>
<reference evidence="5" key="1">
    <citation type="submission" date="2023-06" db="EMBL/GenBank/DDBJ databases">
        <title>SYSU T00b26.</title>
        <authorList>
            <person name="Gao L."/>
            <person name="Fang B.-Z."/>
            <person name="Li W.-J."/>
        </authorList>
    </citation>
    <scope>NUCLEOTIDE SEQUENCE</scope>
    <source>
        <strain evidence="5">SYSU T00b26</strain>
    </source>
</reference>
<dbReference type="InterPro" id="IPR035418">
    <property type="entry name" value="AraC-bd_2"/>
</dbReference>
<dbReference type="InterPro" id="IPR050204">
    <property type="entry name" value="AraC_XylS_family_regulators"/>
</dbReference>
<dbReference type="PRINTS" id="PR00032">
    <property type="entry name" value="HTHARAC"/>
</dbReference>
<proteinExistence type="predicted"/>
<evidence type="ECO:0000256" key="1">
    <source>
        <dbReference type="ARBA" id="ARBA00023015"/>
    </source>
</evidence>
<dbReference type="PROSITE" id="PS01124">
    <property type="entry name" value="HTH_ARAC_FAMILY_2"/>
    <property type="match status" value="1"/>
</dbReference>
<evidence type="ECO:0000259" key="4">
    <source>
        <dbReference type="PROSITE" id="PS01124"/>
    </source>
</evidence>
<keyword evidence="2" id="KW-0238">DNA-binding</keyword>
<name>A0ABT8G4E4_9MICO</name>
<evidence type="ECO:0000313" key="5">
    <source>
        <dbReference type="EMBL" id="MDN4474016.1"/>
    </source>
</evidence>
<accession>A0ABT8G4E4</accession>
<evidence type="ECO:0000256" key="2">
    <source>
        <dbReference type="ARBA" id="ARBA00023125"/>
    </source>
</evidence>
<organism evidence="5 6">
    <name type="scientific">Demequina zhanjiangensis</name>
    <dbReference type="NCBI Taxonomy" id="3051659"/>
    <lineage>
        <taxon>Bacteria</taxon>
        <taxon>Bacillati</taxon>
        <taxon>Actinomycetota</taxon>
        <taxon>Actinomycetes</taxon>
        <taxon>Micrococcales</taxon>
        <taxon>Demequinaceae</taxon>
        <taxon>Demequina</taxon>
    </lineage>
</organism>
<dbReference type="SUPFAM" id="SSF46689">
    <property type="entry name" value="Homeodomain-like"/>
    <property type="match status" value="1"/>
</dbReference>
<dbReference type="PANTHER" id="PTHR46796">
    <property type="entry name" value="HTH-TYPE TRANSCRIPTIONAL ACTIVATOR RHAS-RELATED"/>
    <property type="match status" value="1"/>
</dbReference>
<feature type="domain" description="HTH araC/xylS-type" evidence="4">
    <location>
        <begin position="221"/>
        <end position="322"/>
    </location>
</feature>
<dbReference type="Gene3D" id="1.10.10.60">
    <property type="entry name" value="Homeodomain-like"/>
    <property type="match status" value="1"/>
</dbReference>
<dbReference type="Proteomes" id="UP001172738">
    <property type="component" value="Unassembled WGS sequence"/>
</dbReference>
<comment type="caution">
    <text evidence="5">The sequence shown here is derived from an EMBL/GenBank/DDBJ whole genome shotgun (WGS) entry which is preliminary data.</text>
</comment>
<evidence type="ECO:0000256" key="3">
    <source>
        <dbReference type="ARBA" id="ARBA00023163"/>
    </source>
</evidence>
<keyword evidence="6" id="KW-1185">Reference proteome</keyword>
<dbReference type="PANTHER" id="PTHR46796:SF6">
    <property type="entry name" value="ARAC SUBFAMILY"/>
    <property type="match status" value="1"/>
</dbReference>
<dbReference type="Pfam" id="PF12833">
    <property type="entry name" value="HTH_18"/>
    <property type="match status" value="1"/>
</dbReference>
<dbReference type="InterPro" id="IPR020449">
    <property type="entry name" value="Tscrpt_reg_AraC-type_HTH"/>
</dbReference>
<dbReference type="InterPro" id="IPR009057">
    <property type="entry name" value="Homeodomain-like_sf"/>
</dbReference>
<keyword evidence="1" id="KW-0805">Transcription regulation</keyword>
<gene>
    <name evidence="5" type="ORF">QQX04_13530</name>
</gene>